<dbReference type="InterPro" id="IPR050553">
    <property type="entry name" value="Thioredoxin_ResA/DsbE_sf"/>
</dbReference>
<evidence type="ECO:0000313" key="9">
    <source>
        <dbReference type="Proteomes" id="UP001056109"/>
    </source>
</evidence>
<dbReference type="RefSeq" id="WP_252672730.1">
    <property type="nucleotide sequence ID" value="NZ_CP099547.1"/>
</dbReference>
<dbReference type="EMBL" id="CP099547">
    <property type="protein sequence ID" value="USR78889.1"/>
    <property type="molecule type" value="Genomic_DNA"/>
</dbReference>
<evidence type="ECO:0000256" key="6">
    <source>
        <dbReference type="SAM" id="Phobius"/>
    </source>
</evidence>
<dbReference type="InterPro" id="IPR003834">
    <property type="entry name" value="Cyt_c_assmbl_TM_dom"/>
</dbReference>
<evidence type="ECO:0000256" key="1">
    <source>
        <dbReference type="ARBA" id="ARBA00004651"/>
    </source>
</evidence>
<name>A0ABY5AFA7_9ACTO</name>
<dbReference type="InterPro" id="IPR036249">
    <property type="entry name" value="Thioredoxin-like_sf"/>
</dbReference>
<keyword evidence="2" id="KW-1003">Cell membrane</keyword>
<dbReference type="Proteomes" id="UP001056109">
    <property type="component" value="Chromosome"/>
</dbReference>
<keyword evidence="3 6" id="KW-0812">Transmembrane</keyword>
<accession>A0ABY5AFA7</accession>
<dbReference type="InterPro" id="IPR013766">
    <property type="entry name" value="Thioredoxin_domain"/>
</dbReference>
<sequence>MSLILIGLLGGFITGISPCILPVLPVIFLSGAQGAQTSNKPAQSMGGNFISLGDSTPSATPTVTTANKPVSKWHPYAVVGGLVLSFTAFTLFGSALLTLLNLPQDFIRWAGVIMLMLIGIAMLIPRLMELLEKPFARFANTNSSNSSNGFWLGVVLGAAYVPCAGPVLAAVSVAGTTGQIGVDTVMLAVSFGIGTSIPLLFFALSGQKLTERISAFRTRQQLIRVIAGLAMIGLAFGIIFDLPAKVQRALPDWTASLQQSTESLYASDNDGPCVDGADHLADCGPLPEISGAIAWFNTPGNEPLDKAEWTNNVTLVDFWAYSCINCQRSIPGVEKLYKTYKDSGLKVIGVHSPEYAFEKVAENVKAGGDSLGITYPIAVDSNLVTWQNFDNHYWPAHYLSDAKGQLRAIKYGEGGEATTEKLVRELLRDANPGIELPEPIFSEADNSSTLSERSPETYLGAARAQYYAQGKLVAGKLSATFPEKLASDTFALDGTWQVSAQSITPVDEAGRLRLSWRGAHVYLVASGEGDITWTEDGTERTLTISGVPNAHEIVSAPHGSAGVIELNVSPGVELYSFTFG</sequence>
<keyword evidence="4 6" id="KW-1133">Transmembrane helix</keyword>
<dbReference type="PANTHER" id="PTHR42852">
    <property type="entry name" value="THIOL:DISULFIDE INTERCHANGE PROTEIN DSBE"/>
    <property type="match status" value="1"/>
</dbReference>
<dbReference type="Gene3D" id="3.40.30.10">
    <property type="entry name" value="Glutaredoxin"/>
    <property type="match status" value="1"/>
</dbReference>
<dbReference type="Gene3D" id="2.60.120.260">
    <property type="entry name" value="Galactose-binding domain-like"/>
    <property type="match status" value="1"/>
</dbReference>
<gene>
    <name evidence="8" type="ORF">NG665_05730</name>
</gene>
<feature type="domain" description="Thioredoxin" evidence="7">
    <location>
        <begin position="280"/>
        <end position="432"/>
    </location>
</feature>
<dbReference type="PANTHER" id="PTHR42852:SF13">
    <property type="entry name" value="PROTEIN DIPZ"/>
    <property type="match status" value="1"/>
</dbReference>
<evidence type="ECO:0000256" key="2">
    <source>
        <dbReference type="ARBA" id="ARBA00022475"/>
    </source>
</evidence>
<dbReference type="InterPro" id="IPR013740">
    <property type="entry name" value="Redoxin"/>
</dbReference>
<keyword evidence="9" id="KW-1185">Reference proteome</keyword>
<feature type="transmembrane region" description="Helical" evidence="6">
    <location>
        <begin position="222"/>
        <end position="240"/>
    </location>
</feature>
<feature type="transmembrane region" description="Helical" evidence="6">
    <location>
        <begin position="149"/>
        <end position="174"/>
    </location>
</feature>
<reference evidence="8" key="1">
    <citation type="submission" date="2022-06" db="EMBL/GenBank/DDBJ databases">
        <title>Complete Genome Sequence of Arcanobacterium pinnipediorum strain DSM 28752 isolated from a harbour seal.</title>
        <authorList>
            <person name="Borowiak M."/>
            <person name="Kreitlow A."/>
            <person name="Alssahen M."/>
            <person name="Malorny B."/>
            <person name="Laemmler C."/>
            <person name="Prenger-Berninghoff E."/>
            <person name="Siebert U."/>
            <person name="Ploetz M."/>
            <person name="Abdulmawjood A."/>
        </authorList>
    </citation>
    <scope>NUCLEOTIDE SEQUENCE</scope>
    <source>
        <strain evidence="8">DSM 28752</strain>
    </source>
</reference>
<dbReference type="Pfam" id="PF08534">
    <property type="entry name" value="Redoxin"/>
    <property type="match status" value="1"/>
</dbReference>
<dbReference type="InterPro" id="IPR041017">
    <property type="entry name" value="Thioredoxin_10"/>
</dbReference>
<dbReference type="SUPFAM" id="SSF52833">
    <property type="entry name" value="Thioredoxin-like"/>
    <property type="match status" value="1"/>
</dbReference>
<evidence type="ECO:0000256" key="4">
    <source>
        <dbReference type="ARBA" id="ARBA00022989"/>
    </source>
</evidence>
<dbReference type="Pfam" id="PF17991">
    <property type="entry name" value="Thioredoxin_10"/>
    <property type="match status" value="1"/>
</dbReference>
<evidence type="ECO:0000313" key="8">
    <source>
        <dbReference type="EMBL" id="USR78889.1"/>
    </source>
</evidence>
<keyword evidence="5 6" id="KW-0472">Membrane</keyword>
<evidence type="ECO:0000259" key="7">
    <source>
        <dbReference type="PROSITE" id="PS51352"/>
    </source>
</evidence>
<feature type="transmembrane region" description="Helical" evidence="6">
    <location>
        <begin position="106"/>
        <end position="128"/>
    </location>
</feature>
<dbReference type="PROSITE" id="PS51352">
    <property type="entry name" value="THIOREDOXIN_2"/>
    <property type="match status" value="1"/>
</dbReference>
<proteinExistence type="predicted"/>
<feature type="transmembrane region" description="Helical" evidence="6">
    <location>
        <begin position="6"/>
        <end position="30"/>
    </location>
</feature>
<feature type="transmembrane region" description="Helical" evidence="6">
    <location>
        <begin position="76"/>
        <end position="100"/>
    </location>
</feature>
<evidence type="ECO:0000256" key="5">
    <source>
        <dbReference type="ARBA" id="ARBA00023136"/>
    </source>
</evidence>
<protein>
    <submittedName>
        <fullName evidence="8">Sulfite exporter TauE/SafE family protein</fullName>
    </submittedName>
</protein>
<feature type="transmembrane region" description="Helical" evidence="6">
    <location>
        <begin position="180"/>
        <end position="202"/>
    </location>
</feature>
<organism evidence="8 9">
    <name type="scientific">Arcanobacterium pinnipediorum</name>
    <dbReference type="NCBI Taxonomy" id="1503041"/>
    <lineage>
        <taxon>Bacteria</taxon>
        <taxon>Bacillati</taxon>
        <taxon>Actinomycetota</taxon>
        <taxon>Actinomycetes</taxon>
        <taxon>Actinomycetales</taxon>
        <taxon>Actinomycetaceae</taxon>
        <taxon>Arcanobacterium</taxon>
    </lineage>
</organism>
<evidence type="ECO:0000256" key="3">
    <source>
        <dbReference type="ARBA" id="ARBA00022692"/>
    </source>
</evidence>
<dbReference type="Pfam" id="PF02683">
    <property type="entry name" value="DsbD_TM"/>
    <property type="match status" value="1"/>
</dbReference>
<comment type="subcellular location">
    <subcellularLocation>
        <location evidence="1">Cell membrane</location>
        <topology evidence="1">Multi-pass membrane protein</topology>
    </subcellularLocation>
</comment>